<dbReference type="PANTHER" id="PTHR10010:SF46">
    <property type="entry name" value="SODIUM-DEPENDENT PHOSPHATE TRANSPORT PROTEIN 2B"/>
    <property type="match status" value="1"/>
</dbReference>
<dbReference type="Proteomes" id="UP000298663">
    <property type="component" value="Unassembled WGS sequence"/>
</dbReference>
<dbReference type="GO" id="GO:0005436">
    <property type="term" value="F:sodium:phosphate symporter activity"/>
    <property type="evidence" value="ECO:0007669"/>
    <property type="project" value="InterPro"/>
</dbReference>
<evidence type="ECO:0000256" key="3">
    <source>
        <dbReference type="ARBA" id="ARBA00022475"/>
    </source>
</evidence>
<keyword evidence="6 7" id="KW-0472">Membrane</keyword>
<keyword evidence="9" id="KW-1185">Reference proteome</keyword>
<evidence type="ECO:0000256" key="1">
    <source>
        <dbReference type="ARBA" id="ARBA00004424"/>
    </source>
</evidence>
<organism evidence="8 9">
    <name type="scientific">Steinernema carpocapsae</name>
    <name type="common">Entomopathogenic nematode</name>
    <dbReference type="NCBI Taxonomy" id="34508"/>
    <lineage>
        <taxon>Eukaryota</taxon>
        <taxon>Metazoa</taxon>
        <taxon>Ecdysozoa</taxon>
        <taxon>Nematoda</taxon>
        <taxon>Chromadorea</taxon>
        <taxon>Rhabditida</taxon>
        <taxon>Tylenchina</taxon>
        <taxon>Panagrolaimomorpha</taxon>
        <taxon>Strongyloidoidea</taxon>
        <taxon>Steinernematidae</taxon>
        <taxon>Steinernema</taxon>
    </lineage>
</organism>
<evidence type="ECO:0000313" key="9">
    <source>
        <dbReference type="Proteomes" id="UP000298663"/>
    </source>
</evidence>
<comment type="subcellular location">
    <subcellularLocation>
        <location evidence="1">Apical cell membrane</location>
        <topology evidence="1">Multi-pass membrane protein</topology>
    </subcellularLocation>
</comment>
<dbReference type="GO" id="GO:0044341">
    <property type="term" value="P:sodium-dependent phosphate transport"/>
    <property type="evidence" value="ECO:0007669"/>
    <property type="project" value="InterPro"/>
</dbReference>
<proteinExistence type="inferred from homology"/>
<comment type="similarity">
    <text evidence="2">Belongs to the SLC34A transporter family.</text>
</comment>
<comment type="caution">
    <text evidence="8">The sequence shown here is derived from an EMBL/GenBank/DDBJ whole genome shotgun (WGS) entry which is preliminary data.</text>
</comment>
<evidence type="ECO:0000256" key="7">
    <source>
        <dbReference type="SAM" id="Phobius"/>
    </source>
</evidence>
<evidence type="ECO:0000256" key="2">
    <source>
        <dbReference type="ARBA" id="ARBA00005808"/>
    </source>
</evidence>
<dbReference type="GO" id="GO:0016324">
    <property type="term" value="C:apical plasma membrane"/>
    <property type="evidence" value="ECO:0007669"/>
    <property type="project" value="UniProtKB-SubCell"/>
</dbReference>
<feature type="transmembrane region" description="Helical" evidence="7">
    <location>
        <begin position="166"/>
        <end position="185"/>
    </location>
</feature>
<dbReference type="EMBL" id="AZBU02000004">
    <property type="protein sequence ID" value="TKR83124.1"/>
    <property type="molecule type" value="Genomic_DNA"/>
</dbReference>
<dbReference type="AlphaFoldDB" id="A0A4U5NJX2"/>
<dbReference type="STRING" id="34508.A0A4U5NJX2"/>
<feature type="transmembrane region" description="Helical" evidence="7">
    <location>
        <begin position="82"/>
        <end position="101"/>
    </location>
</feature>
<feature type="transmembrane region" description="Helical" evidence="7">
    <location>
        <begin position="35"/>
        <end position="61"/>
    </location>
</feature>
<feature type="transmembrane region" description="Helical" evidence="7">
    <location>
        <begin position="266"/>
        <end position="288"/>
    </location>
</feature>
<gene>
    <name evidence="8" type="ORF">L596_016766</name>
</gene>
<protein>
    <submittedName>
        <fullName evidence="8">Uncharacterized protein</fullName>
    </submittedName>
</protein>
<reference evidence="8 9" key="1">
    <citation type="journal article" date="2015" name="Genome Biol.">
        <title>Comparative genomics of Steinernema reveals deeply conserved gene regulatory networks.</title>
        <authorList>
            <person name="Dillman A.R."/>
            <person name="Macchietto M."/>
            <person name="Porter C.F."/>
            <person name="Rogers A."/>
            <person name="Williams B."/>
            <person name="Antoshechkin I."/>
            <person name="Lee M.M."/>
            <person name="Goodwin Z."/>
            <person name="Lu X."/>
            <person name="Lewis E.E."/>
            <person name="Goodrich-Blair H."/>
            <person name="Stock S.P."/>
            <person name="Adams B.J."/>
            <person name="Sternberg P.W."/>
            <person name="Mortazavi A."/>
        </authorList>
    </citation>
    <scope>NUCLEOTIDE SEQUENCE [LARGE SCALE GENOMIC DNA]</scope>
    <source>
        <strain evidence="8 9">ALL</strain>
    </source>
</reference>
<evidence type="ECO:0000313" key="8">
    <source>
        <dbReference type="EMBL" id="TKR83124.1"/>
    </source>
</evidence>
<dbReference type="OrthoDB" id="76259at2759"/>
<dbReference type="PANTHER" id="PTHR10010">
    <property type="entry name" value="SOLUTE CARRIER FAMILY 34 SODIUM PHOSPHATE , MEMBER 2-RELATED"/>
    <property type="match status" value="1"/>
</dbReference>
<keyword evidence="3" id="KW-1003">Cell membrane</keyword>
<feature type="transmembrane region" description="Helical" evidence="7">
    <location>
        <begin position="107"/>
        <end position="126"/>
    </location>
</feature>
<evidence type="ECO:0000256" key="4">
    <source>
        <dbReference type="ARBA" id="ARBA00022692"/>
    </source>
</evidence>
<feature type="transmembrane region" description="Helical" evidence="7">
    <location>
        <begin position="382"/>
        <end position="400"/>
    </location>
</feature>
<evidence type="ECO:0000256" key="6">
    <source>
        <dbReference type="ARBA" id="ARBA00023136"/>
    </source>
</evidence>
<sequence length="426" mass="46878">MLKNEKLQDKWSVSHLSLDSFKQKKWKEVTLTEKAVHHLAIILKLVSIILILYVFMCALNLMARVFKLIGGRDIGTAINGSFLIRNPIPAAIVGIISTLILQSNSTLMSVVVGMIAGNLITVHNAIPIMMGSEMGSSIMNALISLTQSHSSHHFRRAFAVATMNDMFNVCCVFTTLPLEVAFGVIEKTSYALTAPLDGHPLTEGETLHVLTDPLVNLVLQVDNDAIEKNKTQETLVLRCLDASYKPVMFCRHRHIFAYSTWCDTSIAVVLLTGSIWCLIFCLIATDKLMESLLGGRVAIVARKLIKRDWTGYAVMSLSCIMVMLIQSSSLIQSGLNPLVSLGGFTLDRMYPVVVGANIGTTSTGIIAALSADPKKLQVSLQFALSQTIFNVLGFFLFYVIPITRRIPIFLAQKFSHLTENVSFSLP</sequence>
<name>A0A4U5NJX2_STECR</name>
<dbReference type="InterPro" id="IPR003841">
    <property type="entry name" value="Na/Pi_transpt"/>
</dbReference>
<dbReference type="Pfam" id="PF02690">
    <property type="entry name" value="Na_Pi_cotrans"/>
    <property type="match status" value="2"/>
</dbReference>
<reference evidence="8 9" key="2">
    <citation type="journal article" date="2019" name="G3 (Bethesda)">
        <title>Hybrid Assembly of the Genome of the Entomopathogenic Nematode Steinernema carpocapsae Identifies the X-Chromosome.</title>
        <authorList>
            <person name="Serra L."/>
            <person name="Macchietto M."/>
            <person name="Macias-Munoz A."/>
            <person name="McGill C.J."/>
            <person name="Rodriguez I.M."/>
            <person name="Rodriguez B."/>
            <person name="Murad R."/>
            <person name="Mortazavi A."/>
        </authorList>
    </citation>
    <scope>NUCLEOTIDE SEQUENCE [LARGE SCALE GENOMIC DNA]</scope>
    <source>
        <strain evidence="8 9">ALL</strain>
    </source>
</reference>
<keyword evidence="5 7" id="KW-1133">Transmembrane helix</keyword>
<evidence type="ECO:0000256" key="5">
    <source>
        <dbReference type="ARBA" id="ARBA00022989"/>
    </source>
</evidence>
<feature type="transmembrane region" description="Helical" evidence="7">
    <location>
        <begin position="309"/>
        <end position="329"/>
    </location>
</feature>
<accession>A0A4U5NJX2</accession>
<feature type="transmembrane region" description="Helical" evidence="7">
    <location>
        <begin position="349"/>
        <end position="370"/>
    </location>
</feature>
<keyword evidence="4 7" id="KW-0812">Transmembrane</keyword>